<keyword evidence="3" id="KW-0472">Membrane</keyword>
<proteinExistence type="predicted"/>
<keyword evidence="3" id="KW-1133">Transmembrane helix</keyword>
<evidence type="ECO:0000313" key="6">
    <source>
        <dbReference type="Proteomes" id="UP000093482"/>
    </source>
</evidence>
<reference evidence="5 6" key="1">
    <citation type="submission" date="2016-07" db="EMBL/GenBank/DDBJ databases">
        <title>Caryophanon latum genome sequencing.</title>
        <authorList>
            <person name="Verma A."/>
            <person name="Pal Y."/>
            <person name="Krishnamurthi S."/>
        </authorList>
    </citation>
    <scope>NUCLEOTIDE SEQUENCE [LARGE SCALE GENOMIC DNA]</scope>
    <source>
        <strain evidence="5 6">DSM 14151</strain>
    </source>
</reference>
<sequence>MKNWLLQKLFIGFLGIIIVFTIAIGFAFFFATKSIVQTSYMEKSTLSAEFLVDQIDVNKVQQLASNPVENEIYTELQQQLTDLLELNPLTYMYIIVPPLPGETEATTLVDGGDFSTGEVYKIGETIEGIEYNVVLEGLEKNGSFSQYQETEDFGNLIASYVPLKDEHGNIFAIFGVDDEFNLLGTIQERALNDTLPLFLMTIIVLSAIIVTVAAFSLYRMFKPIISLREATLAMNEGQLIDATRVIQQIDMTKTSAVINFARDFRSTLQSFTRLVGNVSKFLKTLVSTSQEINIVSHNVKQSSVSLKESIIEINDGIREQQSIVETANSNFKHMETQIEHIHGHVHTVIDSLSATTSLIEQNAENASFVSTKVEQMAQTAAQTADEVTLLATKYNSIEEMVGVIQQIAEQTNLLSLNASIEAARAGESGKGFAVVADEVKKLSTMTQHSAEHIRAEIEQFKKVTEHVLAQITVSTSDVQAGATLVKNIQAELQTVLQSSKLVMTNVESVSESSNTIRSTAQLVNDSIQQTYTITNKILHGSETISKTAHVQDDAVLDLTTSVQDLTTVVDNLDDLLKRYQID</sequence>
<dbReference type="SUPFAM" id="SSF58104">
    <property type="entry name" value="Methyl-accepting chemotaxis protein (MCP) signaling domain"/>
    <property type="match status" value="1"/>
</dbReference>
<dbReference type="Gene3D" id="1.10.287.950">
    <property type="entry name" value="Methyl-accepting chemotaxis protein"/>
    <property type="match status" value="1"/>
</dbReference>
<name>A0A1C0Z2Z8_9BACL</name>
<dbReference type="GO" id="GO:0016020">
    <property type="term" value="C:membrane"/>
    <property type="evidence" value="ECO:0007669"/>
    <property type="project" value="InterPro"/>
</dbReference>
<dbReference type="Proteomes" id="UP000093482">
    <property type="component" value="Unassembled WGS sequence"/>
</dbReference>
<dbReference type="GO" id="GO:0007165">
    <property type="term" value="P:signal transduction"/>
    <property type="evidence" value="ECO:0007669"/>
    <property type="project" value="UniProtKB-KW"/>
</dbReference>
<dbReference type="Pfam" id="PF00015">
    <property type="entry name" value="MCPsignal"/>
    <property type="match status" value="1"/>
</dbReference>
<evidence type="ECO:0000256" key="2">
    <source>
        <dbReference type="PROSITE-ProRule" id="PRU00284"/>
    </source>
</evidence>
<comment type="caution">
    <text evidence="5">The sequence shown here is derived from an EMBL/GenBank/DDBJ whole genome shotgun (WGS) entry which is preliminary data.</text>
</comment>
<feature type="domain" description="Methyl-accepting transducer" evidence="4">
    <location>
        <begin position="295"/>
        <end position="531"/>
    </location>
</feature>
<dbReference type="SMART" id="SM00283">
    <property type="entry name" value="MA"/>
    <property type="match status" value="1"/>
</dbReference>
<evidence type="ECO:0000259" key="4">
    <source>
        <dbReference type="PROSITE" id="PS50111"/>
    </source>
</evidence>
<gene>
    <name evidence="5" type="ORF">A6K76_04465</name>
</gene>
<dbReference type="InterPro" id="IPR004089">
    <property type="entry name" value="MCPsignal_dom"/>
</dbReference>
<dbReference type="PANTHER" id="PTHR32089:SF114">
    <property type="entry name" value="METHYL-ACCEPTING CHEMOTAXIS PROTEIN MCPB"/>
    <property type="match status" value="1"/>
</dbReference>
<protein>
    <recommendedName>
        <fullName evidence="4">Methyl-accepting transducer domain-containing protein</fullName>
    </recommendedName>
</protein>
<feature type="transmembrane region" description="Helical" evidence="3">
    <location>
        <begin position="9"/>
        <end position="31"/>
    </location>
</feature>
<keyword evidence="3" id="KW-0812">Transmembrane</keyword>
<dbReference type="AlphaFoldDB" id="A0A1C0Z2Z8"/>
<dbReference type="EMBL" id="MATO01000005">
    <property type="protein sequence ID" value="OCS93758.1"/>
    <property type="molecule type" value="Genomic_DNA"/>
</dbReference>
<dbReference type="OrthoDB" id="369835at2"/>
<evidence type="ECO:0000313" key="5">
    <source>
        <dbReference type="EMBL" id="OCS93758.1"/>
    </source>
</evidence>
<dbReference type="PANTHER" id="PTHR32089">
    <property type="entry name" value="METHYL-ACCEPTING CHEMOTAXIS PROTEIN MCPB"/>
    <property type="match status" value="1"/>
</dbReference>
<keyword evidence="6" id="KW-1185">Reference proteome</keyword>
<dbReference type="PROSITE" id="PS50111">
    <property type="entry name" value="CHEMOTAXIS_TRANSDUC_2"/>
    <property type="match status" value="1"/>
</dbReference>
<feature type="transmembrane region" description="Helical" evidence="3">
    <location>
        <begin position="197"/>
        <end position="218"/>
    </location>
</feature>
<organism evidence="5 6">
    <name type="scientific">Caryophanon latum</name>
    <dbReference type="NCBI Taxonomy" id="33977"/>
    <lineage>
        <taxon>Bacteria</taxon>
        <taxon>Bacillati</taxon>
        <taxon>Bacillota</taxon>
        <taxon>Bacilli</taxon>
        <taxon>Bacillales</taxon>
        <taxon>Caryophanaceae</taxon>
        <taxon>Caryophanon</taxon>
    </lineage>
</organism>
<keyword evidence="1 2" id="KW-0807">Transducer</keyword>
<dbReference type="RefSeq" id="WP_066461402.1">
    <property type="nucleotide sequence ID" value="NZ_MATO01000005.1"/>
</dbReference>
<evidence type="ECO:0000256" key="1">
    <source>
        <dbReference type="ARBA" id="ARBA00023224"/>
    </source>
</evidence>
<evidence type="ECO:0000256" key="3">
    <source>
        <dbReference type="SAM" id="Phobius"/>
    </source>
</evidence>
<accession>A0A1C0Z2Z8</accession>